<organism evidence="3">
    <name type="scientific">Paraconexibacter sp. AEG42_29</name>
    <dbReference type="NCBI Taxonomy" id="2997339"/>
    <lineage>
        <taxon>Bacteria</taxon>
        <taxon>Bacillati</taxon>
        <taxon>Actinomycetota</taxon>
        <taxon>Thermoleophilia</taxon>
        <taxon>Solirubrobacterales</taxon>
        <taxon>Paraconexibacteraceae</taxon>
        <taxon>Paraconexibacter</taxon>
    </lineage>
</organism>
<dbReference type="RefSeq" id="WP_354698507.1">
    <property type="nucleotide sequence ID" value="NZ_CP114014.1"/>
</dbReference>
<dbReference type="KEGG" id="parq:DSM112329_04189"/>
<dbReference type="InterPro" id="IPR002539">
    <property type="entry name" value="MaoC-like_dom"/>
</dbReference>
<dbReference type="AlphaFoldDB" id="A0AAU7B089"/>
<proteinExistence type="inferred from homology"/>
<dbReference type="Gene3D" id="3.10.129.10">
    <property type="entry name" value="Hotdog Thioesterase"/>
    <property type="match status" value="1"/>
</dbReference>
<accession>A0AAU7B089</accession>
<dbReference type="InterPro" id="IPR029069">
    <property type="entry name" value="HotDog_dom_sf"/>
</dbReference>
<dbReference type="CDD" id="cd03451">
    <property type="entry name" value="FkbR2"/>
    <property type="match status" value="1"/>
</dbReference>
<protein>
    <submittedName>
        <fullName evidence="3">Mesaconyl-CoA hydratase</fullName>
        <ecNumber evidence="3">4.2.1.148</ecNumber>
    </submittedName>
</protein>
<keyword evidence="3" id="KW-0456">Lyase</keyword>
<dbReference type="EMBL" id="CP114014">
    <property type="protein sequence ID" value="XAY07308.1"/>
    <property type="molecule type" value="Genomic_DNA"/>
</dbReference>
<dbReference type="GO" id="GO:0016829">
    <property type="term" value="F:lyase activity"/>
    <property type="evidence" value="ECO:0007669"/>
    <property type="project" value="UniProtKB-KW"/>
</dbReference>
<name>A0AAU7B089_9ACTN</name>
<dbReference type="PANTHER" id="PTHR43664:SF1">
    <property type="entry name" value="BETA-METHYLMALYL-COA DEHYDRATASE"/>
    <property type="match status" value="1"/>
</dbReference>
<dbReference type="InterPro" id="IPR052342">
    <property type="entry name" value="MCH/BMMD"/>
</dbReference>
<dbReference type="SUPFAM" id="SSF54637">
    <property type="entry name" value="Thioesterase/thiol ester dehydrase-isomerase"/>
    <property type="match status" value="1"/>
</dbReference>
<reference evidence="3" key="1">
    <citation type="submission" date="2022-12" db="EMBL/GenBank/DDBJ databases">
        <title>Paraconexibacter alkalitolerans sp. nov. and Baekduia alba sp. nov., isolated from soil and emended description of the genera Paraconexibacter (Chun et al., 2020) and Baekduia (An et al., 2020).</title>
        <authorList>
            <person name="Vieira S."/>
            <person name="Huber K.J."/>
            <person name="Geppert A."/>
            <person name="Wolf J."/>
            <person name="Neumann-Schaal M."/>
            <person name="Muesken M."/>
            <person name="Overmann J."/>
        </authorList>
    </citation>
    <scope>NUCLEOTIDE SEQUENCE</scope>
    <source>
        <strain evidence="3">AEG42_29</strain>
    </source>
</reference>
<dbReference type="PANTHER" id="PTHR43664">
    <property type="entry name" value="MONOAMINE OXIDASE-RELATED"/>
    <property type="match status" value="1"/>
</dbReference>
<dbReference type="Pfam" id="PF01575">
    <property type="entry name" value="MaoC_dehydratas"/>
    <property type="match status" value="1"/>
</dbReference>
<comment type="similarity">
    <text evidence="1">Belongs to the enoyl-CoA hydratase/isomerase family.</text>
</comment>
<sequence>MSAAGGARPVSGRWFEDLPEGLVVPHAITRTINESDNTLFSTLTMNPQPLHLDAHFAAESEFGERLVNSMMTLAMLVGLSVYELTLGTTVANLGFGAVEFPAPMFHGDTLRAESTVLSARPSSSRPGQGIVAFEHRGYNQRDVLVARCERTALMRCRPQDT</sequence>
<feature type="domain" description="MaoC-like" evidence="2">
    <location>
        <begin position="27"/>
        <end position="120"/>
    </location>
</feature>
<evidence type="ECO:0000313" key="3">
    <source>
        <dbReference type="EMBL" id="XAY07308.1"/>
    </source>
</evidence>
<evidence type="ECO:0000259" key="2">
    <source>
        <dbReference type="Pfam" id="PF01575"/>
    </source>
</evidence>
<dbReference type="EC" id="4.2.1.148" evidence="3"/>
<gene>
    <name evidence="3" type="primary">mch_2</name>
    <name evidence="3" type="ORF">DSM112329_04189</name>
</gene>
<evidence type="ECO:0000256" key="1">
    <source>
        <dbReference type="ARBA" id="ARBA00005254"/>
    </source>
</evidence>